<evidence type="ECO:0000313" key="3">
    <source>
        <dbReference type="Proteomes" id="UP000026915"/>
    </source>
</evidence>
<dbReference type="HOGENOM" id="CLU_565521_0_0_1"/>
<dbReference type="Gramene" id="EOY19530">
    <property type="protein sequence ID" value="EOY19530"/>
    <property type="gene ID" value="TCM_044659"/>
</dbReference>
<feature type="compositionally biased region" description="Basic and acidic residues" evidence="1">
    <location>
        <begin position="24"/>
        <end position="58"/>
    </location>
</feature>
<keyword evidence="3" id="KW-1185">Reference proteome</keyword>
<feature type="compositionally biased region" description="Basic and acidic residues" evidence="1">
    <location>
        <begin position="444"/>
        <end position="461"/>
    </location>
</feature>
<feature type="region of interest" description="Disordered" evidence="1">
    <location>
        <begin position="342"/>
        <end position="369"/>
    </location>
</feature>
<dbReference type="AlphaFoldDB" id="A0A061FQD2"/>
<gene>
    <name evidence="2" type="ORF">TCM_044659</name>
</gene>
<proteinExistence type="predicted"/>
<organism evidence="2 3">
    <name type="scientific">Theobroma cacao</name>
    <name type="common">Cacao</name>
    <name type="synonym">Cocoa</name>
    <dbReference type="NCBI Taxonomy" id="3641"/>
    <lineage>
        <taxon>Eukaryota</taxon>
        <taxon>Viridiplantae</taxon>
        <taxon>Streptophyta</taxon>
        <taxon>Embryophyta</taxon>
        <taxon>Tracheophyta</taxon>
        <taxon>Spermatophyta</taxon>
        <taxon>Magnoliopsida</taxon>
        <taxon>eudicotyledons</taxon>
        <taxon>Gunneridae</taxon>
        <taxon>Pentapetalae</taxon>
        <taxon>rosids</taxon>
        <taxon>malvids</taxon>
        <taxon>Malvales</taxon>
        <taxon>Malvaceae</taxon>
        <taxon>Byttnerioideae</taxon>
        <taxon>Theobroma</taxon>
    </lineage>
</organism>
<name>A0A061FQD2_THECC</name>
<feature type="region of interest" description="Disordered" evidence="1">
    <location>
        <begin position="427"/>
        <end position="461"/>
    </location>
</feature>
<dbReference type="EMBL" id="CM001888">
    <property type="protein sequence ID" value="EOY19530.1"/>
    <property type="molecule type" value="Genomic_DNA"/>
</dbReference>
<evidence type="ECO:0000313" key="2">
    <source>
        <dbReference type="EMBL" id="EOY19530.1"/>
    </source>
</evidence>
<dbReference type="InParanoid" id="A0A061FQD2"/>
<reference evidence="2 3" key="1">
    <citation type="journal article" date="2013" name="Genome Biol.">
        <title>The genome sequence of the most widely cultivated cacao type and its use to identify candidate genes regulating pod color.</title>
        <authorList>
            <person name="Motamayor J.C."/>
            <person name="Mockaitis K."/>
            <person name="Schmutz J."/>
            <person name="Haiminen N."/>
            <person name="Iii D.L."/>
            <person name="Cornejo O."/>
            <person name="Findley S.D."/>
            <person name="Zheng P."/>
            <person name="Utro F."/>
            <person name="Royaert S."/>
            <person name="Saski C."/>
            <person name="Jenkins J."/>
            <person name="Podicheti R."/>
            <person name="Zhao M."/>
            <person name="Scheffler B.E."/>
            <person name="Stack J.C."/>
            <person name="Feltus F.A."/>
            <person name="Mustiga G.M."/>
            <person name="Amores F."/>
            <person name="Phillips W."/>
            <person name="Marelli J.P."/>
            <person name="May G.D."/>
            <person name="Shapiro H."/>
            <person name="Ma J."/>
            <person name="Bustamante C.D."/>
            <person name="Schnell R.J."/>
            <person name="Main D."/>
            <person name="Gilbert D."/>
            <person name="Parida L."/>
            <person name="Kuhn D.N."/>
        </authorList>
    </citation>
    <scope>NUCLEOTIDE SEQUENCE [LARGE SCALE GENOMIC DNA]</scope>
    <source>
        <strain evidence="3">cv. Matina 1-6</strain>
    </source>
</reference>
<evidence type="ECO:0000256" key="1">
    <source>
        <dbReference type="SAM" id="MobiDB-lite"/>
    </source>
</evidence>
<feature type="region of interest" description="Disordered" evidence="1">
    <location>
        <begin position="1"/>
        <end position="67"/>
    </location>
</feature>
<sequence>MSAFNSRSYSEVVVGPGKTIAKNHGKERGNDKSQPEVRMQDTKKRREVISQSKKETGGKRKTKQHNGAKMVTIKTNIPEEEMLWIKCSAIGKLKVKADCERIQKGLSREGIHAQERILDDQSVLVTFEELGIVEAMLDHYLEQFDGWFEYLALVSYRRMLGEFIATDKSTFKRERFVEAFILVKVRSRSMIPDYVTIKVEGKFHIICISIVGSESQCKLEAYWKRKKKLLEETSGGYGVDSRVVASLVHGDGTFPVNRKRGTVMSDCVKEFKLEGDLTSEGREGPKERVFGQKRVDGKSDRLRVIDTREDMGEKSEKGTTESVKQVKELVVLSRYKKVGRETGTLDSRMEKKKKTARRKENSKIDMEDQSLSGEWAKEIQIGPLEGKKEIDKLSSNAKMGSSSQIPRKKELEPGKVSVVALMDQVKQGPKDQVKQGTEGLNLVNDEKENQKSEMNKEGRAKHDDIWGNEEYRLRMGRKRLTKV</sequence>
<protein>
    <submittedName>
        <fullName evidence="2">Uncharacterized protein</fullName>
    </submittedName>
</protein>
<dbReference type="Proteomes" id="UP000026915">
    <property type="component" value="Chromosome 10"/>
</dbReference>
<accession>A0A061FQD2</accession>